<feature type="transmembrane region" description="Helical" evidence="12">
    <location>
        <begin position="44"/>
        <end position="64"/>
    </location>
</feature>
<evidence type="ECO:0000256" key="7">
    <source>
        <dbReference type="ARBA" id="ARBA00023136"/>
    </source>
</evidence>
<organism evidence="13">
    <name type="scientific">Anopheles darlingi</name>
    <name type="common">Mosquito</name>
    <dbReference type="NCBI Taxonomy" id="43151"/>
    <lineage>
        <taxon>Eukaryota</taxon>
        <taxon>Metazoa</taxon>
        <taxon>Ecdysozoa</taxon>
        <taxon>Arthropoda</taxon>
        <taxon>Hexapoda</taxon>
        <taxon>Insecta</taxon>
        <taxon>Pterygota</taxon>
        <taxon>Neoptera</taxon>
        <taxon>Endopterygota</taxon>
        <taxon>Diptera</taxon>
        <taxon>Nematocera</taxon>
        <taxon>Culicoidea</taxon>
        <taxon>Culicidae</taxon>
        <taxon>Anophelinae</taxon>
        <taxon>Anopheles</taxon>
    </lineage>
</organism>
<dbReference type="FunCoup" id="W5JJ99">
    <property type="interactions" value="143"/>
</dbReference>
<dbReference type="EnsemblMetazoa" id="ADAC004915-RA">
    <property type="protein sequence ID" value="ADAC004915-PA"/>
    <property type="gene ID" value="ADAC004915"/>
</dbReference>
<dbReference type="EMBL" id="ADMH02001258">
    <property type="protein sequence ID" value="ETN63368.1"/>
    <property type="molecule type" value="Genomic_DNA"/>
</dbReference>
<reference evidence="14" key="4">
    <citation type="submission" date="2015-06" db="UniProtKB">
        <authorList>
            <consortium name="EnsemblMetazoa"/>
        </authorList>
    </citation>
    <scope>IDENTIFICATION</scope>
</reference>
<dbReference type="Proteomes" id="UP000000673">
    <property type="component" value="Unassembled WGS sequence"/>
</dbReference>
<evidence type="ECO:0000313" key="13">
    <source>
        <dbReference type="EMBL" id="ETN63368.1"/>
    </source>
</evidence>
<evidence type="ECO:0000256" key="3">
    <source>
        <dbReference type="ARBA" id="ARBA00022475"/>
    </source>
</evidence>
<reference evidence="13" key="2">
    <citation type="submission" date="2010-05" db="EMBL/GenBank/DDBJ databases">
        <authorList>
            <person name="Almeida L.G."/>
            <person name="Nicolas M.F."/>
            <person name="Souza R.C."/>
            <person name="Vasconcelos A.T.R."/>
        </authorList>
    </citation>
    <scope>NUCLEOTIDE SEQUENCE</scope>
</reference>
<dbReference type="OrthoDB" id="262547at2759"/>
<dbReference type="PANTHER" id="PTHR11040">
    <property type="entry name" value="ZINC/IRON TRANSPORTER"/>
    <property type="match status" value="1"/>
</dbReference>
<evidence type="ECO:0000256" key="11">
    <source>
        <dbReference type="SAM" id="MobiDB-lite"/>
    </source>
</evidence>
<dbReference type="Pfam" id="PF02535">
    <property type="entry name" value="Zip"/>
    <property type="match status" value="1"/>
</dbReference>
<reference evidence="13 15" key="1">
    <citation type="journal article" date="2010" name="BMC Genomics">
        <title>Combination of measures distinguishes pre-miRNAs from other stem-loops in the genome of the newly sequenced Anopheles darlingi.</title>
        <authorList>
            <person name="Mendes N.D."/>
            <person name="Freitas A.T."/>
            <person name="Vasconcelos A.T."/>
            <person name="Sagot M.F."/>
        </authorList>
    </citation>
    <scope>NUCLEOTIDE SEQUENCE</scope>
</reference>
<evidence type="ECO:0000256" key="12">
    <source>
        <dbReference type="SAM" id="Phobius"/>
    </source>
</evidence>
<dbReference type="AlphaFoldDB" id="W5JJ99"/>
<evidence type="ECO:0000256" key="8">
    <source>
        <dbReference type="ARBA" id="ARBA00040593"/>
    </source>
</evidence>
<evidence type="ECO:0000256" key="9">
    <source>
        <dbReference type="ARBA" id="ARBA00042540"/>
    </source>
</evidence>
<keyword evidence="3" id="KW-1003">Cell membrane</keyword>
<dbReference type="GO" id="GO:0005385">
    <property type="term" value="F:zinc ion transmembrane transporter activity"/>
    <property type="evidence" value="ECO:0007669"/>
    <property type="project" value="TreeGrafter"/>
</dbReference>
<evidence type="ECO:0000256" key="10">
    <source>
        <dbReference type="ARBA" id="ARBA00042973"/>
    </source>
</evidence>
<evidence type="ECO:0000256" key="1">
    <source>
        <dbReference type="ARBA" id="ARBA00004651"/>
    </source>
</evidence>
<evidence type="ECO:0000256" key="2">
    <source>
        <dbReference type="ARBA" id="ARBA00006939"/>
    </source>
</evidence>
<dbReference type="eggNOG" id="KOG2474">
    <property type="taxonomic scope" value="Eukaryota"/>
</dbReference>
<dbReference type="PANTHER" id="PTHR11040:SF211">
    <property type="entry name" value="ZINC TRANSPORTER ZIP11"/>
    <property type="match status" value="1"/>
</dbReference>
<evidence type="ECO:0000313" key="15">
    <source>
        <dbReference type="Proteomes" id="UP000000673"/>
    </source>
</evidence>
<evidence type="ECO:0000313" key="14">
    <source>
        <dbReference type="EnsemblMetazoa" id="ADAC004915-PA"/>
    </source>
</evidence>
<dbReference type="GO" id="GO:0005886">
    <property type="term" value="C:plasma membrane"/>
    <property type="evidence" value="ECO:0007669"/>
    <property type="project" value="UniProtKB-SubCell"/>
</dbReference>
<keyword evidence="5" id="KW-0862">Zinc</keyword>
<keyword evidence="15" id="KW-1185">Reference proteome</keyword>
<reference evidence="13" key="3">
    <citation type="journal article" date="2013" name="Nucleic Acids Res.">
        <title>The genome of Anopheles darlingi, the main neotropical malaria vector.</title>
        <authorList>
            <person name="Marinotti O."/>
            <person name="Cerqueira G.C."/>
            <person name="de Almeida L.G."/>
            <person name="Ferro M.I."/>
            <person name="Loreto E.L."/>
            <person name="Zaha A."/>
            <person name="Teixeira S.M."/>
            <person name="Wespiser A.R."/>
            <person name="Almeida E Silva A."/>
            <person name="Schlindwein A.D."/>
            <person name="Pacheco A.C."/>
            <person name="Silva A.L."/>
            <person name="Graveley B.R."/>
            <person name="Walenz B.P."/>
            <person name="Lima Bde A."/>
            <person name="Ribeiro C.A."/>
            <person name="Nunes-Silva C.G."/>
            <person name="de Carvalho C.R."/>
            <person name="Soares C.M."/>
            <person name="de Menezes C.B."/>
            <person name="Matiolli C."/>
            <person name="Caffrey D."/>
            <person name="Araujo D.A."/>
            <person name="de Oliveira D.M."/>
            <person name="Golenbock D."/>
            <person name="Grisard E.C."/>
            <person name="Fantinatti-Garboggini F."/>
            <person name="de Carvalho F.M."/>
            <person name="Barcellos F.G."/>
            <person name="Prosdocimi F."/>
            <person name="May G."/>
            <person name="Azevedo Junior G.M."/>
            <person name="Guimaraes G.M."/>
            <person name="Goldman G.H."/>
            <person name="Padilha I.Q."/>
            <person name="Batista Jda S."/>
            <person name="Ferro J.A."/>
            <person name="Ribeiro J.M."/>
            <person name="Fietto J.L."/>
            <person name="Dabbas K.M."/>
            <person name="Cerdeira L."/>
            <person name="Agnez-Lima L.F."/>
            <person name="Brocchi M."/>
            <person name="de Carvalho M.O."/>
            <person name="Teixeira Mde M."/>
            <person name="Diniz Maia Mde M."/>
            <person name="Goldman M.H."/>
            <person name="Cruz Schneider M.P."/>
            <person name="Felipe M.S."/>
            <person name="Hungria M."/>
            <person name="Nicolas M.F."/>
            <person name="Pereira M."/>
            <person name="Montes M.A."/>
            <person name="Cantao M.E."/>
            <person name="Vincentz M."/>
            <person name="Rafael M.S."/>
            <person name="Silverman N."/>
            <person name="Stoco P.H."/>
            <person name="Souza R.C."/>
            <person name="Vicentini R."/>
            <person name="Gazzinelli R.T."/>
            <person name="Neves Rde O."/>
            <person name="Silva R."/>
            <person name="Astolfi-Filho S."/>
            <person name="Maciel T.E."/>
            <person name="Urmenyi T.P."/>
            <person name="Tadei W.P."/>
            <person name="Camargo E.P."/>
            <person name="de Vasconcelos A.T."/>
        </authorList>
    </citation>
    <scope>NUCLEOTIDE SEQUENCE</scope>
</reference>
<dbReference type="VEuPathDB" id="VectorBase:ADAR2_012225"/>
<dbReference type="OMA" id="MIFVVIE"/>
<keyword evidence="7 12" id="KW-0472">Membrane</keyword>
<protein>
    <recommendedName>
        <fullName evidence="8">Zinc transporter ZIP11</fullName>
    </recommendedName>
    <alternativeName>
        <fullName evidence="9">Solute carrier family 39 member 11</fullName>
    </alternativeName>
    <alternativeName>
        <fullName evidence="10">Zrt- and Irt-like protein 11</fullName>
    </alternativeName>
</protein>
<proteinExistence type="inferred from homology"/>
<feature type="transmembrane region" description="Helical" evidence="12">
    <location>
        <begin position="291"/>
        <end position="323"/>
    </location>
</feature>
<comment type="subcellular location">
    <subcellularLocation>
        <location evidence="1">Cell membrane</location>
        <topology evidence="1">Multi-pass membrane protein</topology>
    </subcellularLocation>
</comment>
<name>W5JJ99_ANODA</name>
<keyword evidence="4 12" id="KW-0812">Transmembrane</keyword>
<feature type="transmembrane region" description="Helical" evidence="12">
    <location>
        <begin position="12"/>
        <end position="32"/>
    </location>
</feature>
<feature type="region of interest" description="Disordered" evidence="11">
    <location>
        <begin position="171"/>
        <end position="194"/>
    </location>
</feature>
<comment type="similarity">
    <text evidence="2">Belongs to the ZIP transporter (TC 2.A.5) family.</text>
</comment>
<dbReference type="VEuPathDB" id="VectorBase:ADAC004915"/>
<evidence type="ECO:0000256" key="5">
    <source>
        <dbReference type="ARBA" id="ARBA00022833"/>
    </source>
</evidence>
<dbReference type="STRING" id="43151.W5JJ99"/>
<gene>
    <name evidence="13" type="ORF">AND_004915</name>
</gene>
<dbReference type="HOGENOM" id="CLU_015114_1_1_1"/>
<feature type="transmembrane region" description="Helical" evidence="12">
    <location>
        <begin position="79"/>
        <end position="97"/>
    </location>
</feature>
<dbReference type="InterPro" id="IPR003689">
    <property type="entry name" value="ZIP"/>
</dbReference>
<keyword evidence="6 12" id="KW-1133">Transmembrane helix</keyword>
<evidence type="ECO:0000256" key="4">
    <source>
        <dbReference type="ARBA" id="ARBA00022692"/>
    </source>
</evidence>
<evidence type="ECO:0000256" key="6">
    <source>
        <dbReference type="ARBA" id="ARBA00022989"/>
    </source>
</evidence>
<sequence length="358" mass="37361">MIQGYGSVTQALLGTLLTWGLTALGSGLVVLLRGNQRKSLDISLGFAAGVMIAASFWSLLAPAIELAESSHLYGTKGEFAFIPVAIGFLLGAIFVYGTDKVISYLGINSPTMMIALTHANKDKADIAMDDQVSAEHGKTSYAGVAQNAQDHSLAIGMDSFADCLNAQHTSVSRKRRKGSSTSGTAKEHSVYTNSNSQSQLDAQLSQWKRIMLLVVAITVHNIPEGLAVGVSFGAIGTTESATFEAARNLAIGIGIQNFPEGLAVSLPLHAAGFSLGKSFWYGQLSGMVEPIFGVLGAVAVSVATIILPYALSFAAGAMIYIVADDILPEAHASDNGQIATWGTIAGFVVMMCLDVGLG</sequence>
<feature type="transmembrane region" description="Helical" evidence="12">
    <location>
        <begin position="338"/>
        <end position="357"/>
    </location>
</feature>
<accession>W5JJ99</accession>